<sequence>MRKSIGASEPLKTTVLVKALDPVEVAEQDDELEKVDRRSAIIELLVAHHLSGNTAKLKIQDVAERLGISRQTLHLYYRDLKPYISGKKDIGELVSGTAQRIQIEKQLVVNDTTAKWKTELQRVKQEHQRELQKALDSHITSLMNNDILMLESNQVRISLERQTLHNVELIKKITELELKLTQKSLLSNSSASHAQNKLAYDVDIQHLCGAYASNGNIDAFEDAKIAELGKIKQKLAKFSDEPDTHIIILLDKYISRFSIFAENYRSLSRETSLIVRLPLFTRDEITGFLGGLPKSAKKSIYIPYCSSDTERKAQRTFIYQQAPVPPDEVKAADRADIPLVAWGFDQVVHFKVQQGE</sequence>
<dbReference type="InterPro" id="IPR009057">
    <property type="entry name" value="Homeodomain-like_sf"/>
</dbReference>
<evidence type="ECO:0000313" key="2">
    <source>
        <dbReference type="Proteomes" id="UP000578688"/>
    </source>
</evidence>
<dbReference type="EMBL" id="JACBYV010000001">
    <property type="protein sequence ID" value="NYH72320.1"/>
    <property type="molecule type" value="Genomic_DNA"/>
</dbReference>
<protein>
    <submittedName>
        <fullName evidence="1">AcrR family transcriptional regulator</fullName>
    </submittedName>
</protein>
<dbReference type="Proteomes" id="UP000578688">
    <property type="component" value="Unassembled WGS sequence"/>
</dbReference>
<name>A0A7Z0BMZ0_9GAMM</name>
<comment type="caution">
    <text evidence="1">The sequence shown here is derived from an EMBL/GenBank/DDBJ whole genome shotgun (WGS) entry which is preliminary data.</text>
</comment>
<accession>A0A7Z0BMZ0</accession>
<gene>
    <name evidence="1" type="ORF">FHR27_000930</name>
</gene>
<reference evidence="1 2" key="1">
    <citation type="submission" date="2020-07" db="EMBL/GenBank/DDBJ databases">
        <title>Genomic analyses of the natural microbiome of Caenorhabditis elegans.</title>
        <authorList>
            <person name="Samuel B."/>
        </authorList>
    </citation>
    <scope>NUCLEOTIDE SEQUENCE [LARGE SCALE GENOMIC DNA]</scope>
    <source>
        <strain evidence="1 2">BIGb0408</strain>
    </source>
</reference>
<dbReference type="AlphaFoldDB" id="A0A7Z0BMZ0"/>
<dbReference type="SUPFAM" id="SSF46689">
    <property type="entry name" value="Homeodomain-like"/>
    <property type="match status" value="1"/>
</dbReference>
<keyword evidence="2" id="KW-1185">Reference proteome</keyword>
<dbReference type="RefSeq" id="WP_179537942.1">
    <property type="nucleotide sequence ID" value="NZ_JACBYV010000001.1"/>
</dbReference>
<proteinExistence type="predicted"/>
<evidence type="ECO:0000313" key="1">
    <source>
        <dbReference type="EMBL" id="NYH72320.1"/>
    </source>
</evidence>
<organism evidence="1 2">
    <name type="scientific">Phytopseudomonas flavescens</name>
    <dbReference type="NCBI Taxonomy" id="29435"/>
    <lineage>
        <taxon>Bacteria</taxon>
        <taxon>Pseudomonadati</taxon>
        <taxon>Pseudomonadota</taxon>
        <taxon>Gammaproteobacteria</taxon>
        <taxon>Pseudomonadales</taxon>
        <taxon>Pseudomonadaceae</taxon>
        <taxon>Phytopseudomonas</taxon>
    </lineage>
</organism>